<dbReference type="RefSeq" id="WP_093071238.1">
    <property type="nucleotide sequence ID" value="NZ_BSOK01000015.1"/>
</dbReference>
<evidence type="ECO:0000313" key="3">
    <source>
        <dbReference type="Proteomes" id="UP000198501"/>
    </source>
</evidence>
<dbReference type="Proteomes" id="UP001156645">
    <property type="component" value="Unassembled WGS sequence"/>
</dbReference>
<protein>
    <submittedName>
        <fullName evidence="2">Uncharacterized protein</fullName>
    </submittedName>
</protein>
<reference evidence="1" key="1">
    <citation type="journal article" date="2014" name="Int. J. Syst. Evol. Microbiol.">
        <title>Complete genome of a new Firmicutes species belonging to the dominant human colonic microbiota ('Ruminococcus bicirculans') reveals two chromosomes and a selective capacity to utilize plant glucans.</title>
        <authorList>
            <consortium name="NISC Comparative Sequencing Program"/>
            <person name="Wegmann U."/>
            <person name="Louis P."/>
            <person name="Goesmann A."/>
            <person name="Henrissat B."/>
            <person name="Duncan S.H."/>
            <person name="Flint H.J."/>
        </authorList>
    </citation>
    <scope>NUCLEOTIDE SEQUENCE</scope>
    <source>
        <strain evidence="1">NBRC 103191</strain>
    </source>
</reference>
<dbReference type="AlphaFoldDB" id="A0A1G7A8A0"/>
<sequence>MHNTFRRWLVELEEMVVICAEDIHQEAAQNIVSFGVNQDLLVEWSEDSVIEFIGECANLYHRKSGVSEMLFYAWFDEQAG</sequence>
<dbReference type="EMBL" id="FNAL01000025">
    <property type="protein sequence ID" value="SDE11158.1"/>
    <property type="molecule type" value="Genomic_DNA"/>
</dbReference>
<evidence type="ECO:0000313" key="1">
    <source>
        <dbReference type="EMBL" id="GLR28690.1"/>
    </source>
</evidence>
<keyword evidence="4" id="KW-1185">Reference proteome</keyword>
<accession>A0A1G7A8A0</accession>
<proteinExistence type="predicted"/>
<reference evidence="2 3" key="2">
    <citation type="submission" date="2016-10" db="EMBL/GenBank/DDBJ databases">
        <authorList>
            <person name="de Groot N.N."/>
        </authorList>
    </citation>
    <scope>NUCLEOTIDE SEQUENCE [LARGE SCALE GENOMIC DNA]</scope>
    <source>
        <strain evidence="2 3">DSM 23406</strain>
    </source>
</reference>
<dbReference type="EMBL" id="BSOK01000015">
    <property type="protein sequence ID" value="GLR28690.1"/>
    <property type="molecule type" value="Genomic_DNA"/>
</dbReference>
<evidence type="ECO:0000313" key="4">
    <source>
        <dbReference type="Proteomes" id="UP001156645"/>
    </source>
</evidence>
<reference evidence="1" key="4">
    <citation type="submission" date="2023-01" db="EMBL/GenBank/DDBJ databases">
        <title>Draft genome sequence of Psychrobacter pacificensis strain NBRC 103191.</title>
        <authorList>
            <person name="Sun Q."/>
            <person name="Mori K."/>
        </authorList>
    </citation>
    <scope>NUCLEOTIDE SEQUENCE</scope>
    <source>
        <strain evidence="1">NBRC 103191</strain>
    </source>
</reference>
<evidence type="ECO:0000313" key="2">
    <source>
        <dbReference type="EMBL" id="SDE11158.1"/>
    </source>
</evidence>
<gene>
    <name evidence="1" type="ORF">GCM10007915_09280</name>
    <name evidence="2" type="ORF">SAMN05660405_02375</name>
</gene>
<name>A0A1G7A8A0_9GAMM</name>
<organism evidence="2 3">
    <name type="scientific">Psychrobacter pacificensis</name>
    <dbReference type="NCBI Taxonomy" id="112002"/>
    <lineage>
        <taxon>Bacteria</taxon>
        <taxon>Pseudomonadati</taxon>
        <taxon>Pseudomonadota</taxon>
        <taxon>Gammaproteobacteria</taxon>
        <taxon>Moraxellales</taxon>
        <taxon>Moraxellaceae</taxon>
        <taxon>Psychrobacter</taxon>
    </lineage>
</organism>
<reference evidence="4" key="3">
    <citation type="journal article" date="2019" name="Int. J. Syst. Evol. Microbiol.">
        <title>The Global Catalogue of Microorganisms (GCM) 10K type strain sequencing project: providing services to taxonomists for standard genome sequencing and annotation.</title>
        <authorList>
            <consortium name="The Broad Institute Genomics Platform"/>
            <consortium name="The Broad Institute Genome Sequencing Center for Infectious Disease"/>
            <person name="Wu L."/>
            <person name="Ma J."/>
        </authorList>
    </citation>
    <scope>NUCLEOTIDE SEQUENCE [LARGE SCALE GENOMIC DNA]</scope>
    <source>
        <strain evidence="4">NBRC 103191</strain>
    </source>
</reference>
<dbReference type="Proteomes" id="UP000198501">
    <property type="component" value="Unassembled WGS sequence"/>
</dbReference>